<dbReference type="EMBL" id="FRFD01000007">
    <property type="protein sequence ID" value="SHO50107.1"/>
    <property type="molecule type" value="Genomic_DNA"/>
</dbReference>
<dbReference type="Proteomes" id="UP000184612">
    <property type="component" value="Unassembled WGS sequence"/>
</dbReference>
<dbReference type="STRING" id="1121345.SAMN02745217_02590"/>
<evidence type="ECO:0000313" key="1">
    <source>
        <dbReference type="EMBL" id="SHO50107.1"/>
    </source>
</evidence>
<name>A0A1M7YBU3_9FIRM</name>
<dbReference type="OrthoDB" id="2084563at2"/>
<organism evidence="1 2">
    <name type="scientific">Anaerocolumna xylanovorans DSM 12503</name>
    <dbReference type="NCBI Taxonomy" id="1121345"/>
    <lineage>
        <taxon>Bacteria</taxon>
        <taxon>Bacillati</taxon>
        <taxon>Bacillota</taxon>
        <taxon>Clostridia</taxon>
        <taxon>Lachnospirales</taxon>
        <taxon>Lachnospiraceae</taxon>
        <taxon>Anaerocolumna</taxon>
    </lineage>
</organism>
<proteinExistence type="predicted"/>
<gene>
    <name evidence="1" type="ORF">SAMN02745217_02590</name>
</gene>
<keyword evidence="2" id="KW-1185">Reference proteome</keyword>
<reference evidence="1 2" key="1">
    <citation type="submission" date="2016-12" db="EMBL/GenBank/DDBJ databases">
        <authorList>
            <person name="Song W.-J."/>
            <person name="Kurnit D.M."/>
        </authorList>
    </citation>
    <scope>NUCLEOTIDE SEQUENCE [LARGE SCALE GENOMIC DNA]</scope>
    <source>
        <strain evidence="1 2">DSM 12503</strain>
    </source>
</reference>
<sequence>MKKYSKGGFIEPEEKEMISFMPLQIKENLRTCIVELPGKNKRMALFHKWIDKSEIISPSPMVGGHSGGELKFTMAIVEFEDGTVRCVLPERIQFTDNEFRKYCFEKGAERCERIQAEQKIRRSRN</sequence>
<dbReference type="AlphaFoldDB" id="A0A1M7YBU3"/>
<evidence type="ECO:0000313" key="2">
    <source>
        <dbReference type="Proteomes" id="UP000184612"/>
    </source>
</evidence>
<protein>
    <submittedName>
        <fullName evidence="1">Uncharacterized protein</fullName>
    </submittedName>
</protein>
<accession>A0A1M7YBU3</accession>
<dbReference type="RefSeq" id="WP_073589275.1">
    <property type="nucleotide sequence ID" value="NZ_FRFD01000007.1"/>
</dbReference>